<keyword evidence="1" id="KW-1133">Transmembrane helix</keyword>
<protein>
    <recommendedName>
        <fullName evidence="4">G-protein coupled receptors family 1 profile domain-containing protein</fullName>
    </recommendedName>
</protein>
<dbReference type="Gene3D" id="1.20.1070.10">
    <property type="entry name" value="Rhodopsin 7-helix transmembrane proteins"/>
    <property type="match status" value="1"/>
</dbReference>
<dbReference type="AlphaFoldDB" id="A0AAV8Z8M4"/>
<keyword evidence="1" id="KW-0812">Transmembrane</keyword>
<evidence type="ECO:0000256" key="1">
    <source>
        <dbReference type="SAM" id="Phobius"/>
    </source>
</evidence>
<gene>
    <name evidence="2" type="ORF">NQ314_006204</name>
</gene>
<accession>A0AAV8Z8M4</accession>
<name>A0AAV8Z8M4_9CUCU</name>
<evidence type="ECO:0000313" key="2">
    <source>
        <dbReference type="EMBL" id="KAJ8959774.1"/>
    </source>
</evidence>
<keyword evidence="1" id="KW-0472">Membrane</keyword>
<evidence type="ECO:0008006" key="4">
    <source>
        <dbReference type="Google" id="ProtNLM"/>
    </source>
</evidence>
<comment type="caution">
    <text evidence="2">The sequence shown here is derived from an EMBL/GenBank/DDBJ whole genome shotgun (WGS) entry which is preliminary data.</text>
</comment>
<evidence type="ECO:0000313" key="3">
    <source>
        <dbReference type="Proteomes" id="UP001162156"/>
    </source>
</evidence>
<dbReference type="SUPFAM" id="SSF81321">
    <property type="entry name" value="Family A G protein-coupled receptor-like"/>
    <property type="match status" value="1"/>
</dbReference>
<proteinExistence type="predicted"/>
<reference evidence="2" key="1">
    <citation type="journal article" date="2023" name="Insect Mol. Biol.">
        <title>Genome sequencing provides insights into the evolution of gene families encoding plant cell wall-degrading enzymes in longhorned beetles.</title>
        <authorList>
            <person name="Shin N.R."/>
            <person name="Okamura Y."/>
            <person name="Kirsch R."/>
            <person name="Pauchet Y."/>
        </authorList>
    </citation>
    <scope>NUCLEOTIDE SEQUENCE</scope>
    <source>
        <strain evidence="2">RBIC_L_NR</strain>
    </source>
</reference>
<organism evidence="2 3">
    <name type="scientific">Rhamnusium bicolor</name>
    <dbReference type="NCBI Taxonomy" id="1586634"/>
    <lineage>
        <taxon>Eukaryota</taxon>
        <taxon>Metazoa</taxon>
        <taxon>Ecdysozoa</taxon>
        <taxon>Arthropoda</taxon>
        <taxon>Hexapoda</taxon>
        <taxon>Insecta</taxon>
        <taxon>Pterygota</taxon>
        <taxon>Neoptera</taxon>
        <taxon>Endopterygota</taxon>
        <taxon>Coleoptera</taxon>
        <taxon>Polyphaga</taxon>
        <taxon>Cucujiformia</taxon>
        <taxon>Chrysomeloidea</taxon>
        <taxon>Cerambycidae</taxon>
        <taxon>Lepturinae</taxon>
        <taxon>Rhagiini</taxon>
        <taxon>Rhamnusium</taxon>
    </lineage>
</organism>
<feature type="transmembrane region" description="Helical" evidence="1">
    <location>
        <begin position="43"/>
        <end position="66"/>
    </location>
</feature>
<sequence>MTTAFPMFLFFSNNPIRIVYMDGVEPVFEDAYMCLTMEKENLMLYYILMAMFIFLPIIVIFIWFYYKIATIIWRHRKPSVIKYNKNSKPGCAPIATDGKRKVCENCHKFNPKSIIKKTKNVQMERKNSYF</sequence>
<dbReference type="EMBL" id="JANEYF010001674">
    <property type="protein sequence ID" value="KAJ8959774.1"/>
    <property type="molecule type" value="Genomic_DNA"/>
</dbReference>
<keyword evidence="3" id="KW-1185">Reference proteome</keyword>
<dbReference type="Proteomes" id="UP001162156">
    <property type="component" value="Unassembled WGS sequence"/>
</dbReference>